<dbReference type="Pfam" id="PF13581">
    <property type="entry name" value="HATPase_c_2"/>
    <property type="match status" value="1"/>
</dbReference>
<protein>
    <recommendedName>
        <fullName evidence="2">Histidine kinase/HSP90-like ATPase domain-containing protein</fullName>
    </recommendedName>
</protein>
<gene>
    <name evidence="3" type="ORF">Psi01_48480</name>
</gene>
<evidence type="ECO:0000259" key="2">
    <source>
        <dbReference type="Pfam" id="PF13581"/>
    </source>
</evidence>
<evidence type="ECO:0000256" key="1">
    <source>
        <dbReference type="ARBA" id="ARBA00022527"/>
    </source>
</evidence>
<dbReference type="PANTHER" id="PTHR35526:SF3">
    <property type="entry name" value="ANTI-SIGMA-F FACTOR RSBW"/>
    <property type="match status" value="1"/>
</dbReference>
<dbReference type="GO" id="GO:0004674">
    <property type="term" value="F:protein serine/threonine kinase activity"/>
    <property type="evidence" value="ECO:0007669"/>
    <property type="project" value="UniProtKB-KW"/>
</dbReference>
<dbReference type="EMBL" id="BOOJ01000039">
    <property type="protein sequence ID" value="GIH94218.1"/>
    <property type="molecule type" value="Genomic_DNA"/>
</dbReference>
<proteinExistence type="predicted"/>
<keyword evidence="1" id="KW-0418">Kinase</keyword>
<sequence length="155" mass="16826">MEQVLKACSILAEHHYTLDPAIRTLGEKRVPREGRVIASVRRFVRDVAADWGAADGVPEVAELLVSELVTNAVAYGAGGVPYATSVRVVVGRERELLVVEVYDSCVTIPRMRRAGDADASGRGLAIVDTLAHAWGWTPNPHGKSVWFQLAAWPPD</sequence>
<keyword evidence="1" id="KW-0808">Transferase</keyword>
<dbReference type="SUPFAM" id="SSF55874">
    <property type="entry name" value="ATPase domain of HSP90 chaperone/DNA topoisomerase II/histidine kinase"/>
    <property type="match status" value="1"/>
</dbReference>
<dbReference type="CDD" id="cd16936">
    <property type="entry name" value="HATPase_RsbW-like"/>
    <property type="match status" value="1"/>
</dbReference>
<organism evidence="3 4">
    <name type="scientific">Planobispora siamensis</name>
    <dbReference type="NCBI Taxonomy" id="936338"/>
    <lineage>
        <taxon>Bacteria</taxon>
        <taxon>Bacillati</taxon>
        <taxon>Actinomycetota</taxon>
        <taxon>Actinomycetes</taxon>
        <taxon>Streptosporangiales</taxon>
        <taxon>Streptosporangiaceae</taxon>
        <taxon>Planobispora</taxon>
    </lineage>
</organism>
<evidence type="ECO:0000313" key="4">
    <source>
        <dbReference type="Proteomes" id="UP000619788"/>
    </source>
</evidence>
<reference evidence="3 4" key="1">
    <citation type="submission" date="2021-01" db="EMBL/GenBank/DDBJ databases">
        <title>Whole genome shotgun sequence of Planobispora siamensis NBRC 107568.</title>
        <authorList>
            <person name="Komaki H."/>
            <person name="Tamura T."/>
        </authorList>
    </citation>
    <scope>NUCLEOTIDE SEQUENCE [LARGE SCALE GENOMIC DNA]</scope>
    <source>
        <strain evidence="3 4">NBRC 107568</strain>
    </source>
</reference>
<dbReference type="RefSeq" id="WP_204066356.1">
    <property type="nucleotide sequence ID" value="NZ_BOOJ01000039.1"/>
</dbReference>
<keyword evidence="1" id="KW-0723">Serine/threonine-protein kinase</keyword>
<accession>A0A8J3WLT6</accession>
<dbReference type="InterPro" id="IPR036890">
    <property type="entry name" value="HATPase_C_sf"/>
</dbReference>
<dbReference type="InterPro" id="IPR050267">
    <property type="entry name" value="Anti-sigma-factor_SerPK"/>
</dbReference>
<dbReference type="InterPro" id="IPR003594">
    <property type="entry name" value="HATPase_dom"/>
</dbReference>
<comment type="caution">
    <text evidence="3">The sequence shown here is derived from an EMBL/GenBank/DDBJ whole genome shotgun (WGS) entry which is preliminary data.</text>
</comment>
<keyword evidence="4" id="KW-1185">Reference proteome</keyword>
<evidence type="ECO:0000313" key="3">
    <source>
        <dbReference type="EMBL" id="GIH94218.1"/>
    </source>
</evidence>
<name>A0A8J3WLT6_9ACTN</name>
<dbReference type="Gene3D" id="3.30.565.10">
    <property type="entry name" value="Histidine kinase-like ATPase, C-terminal domain"/>
    <property type="match status" value="1"/>
</dbReference>
<dbReference type="Proteomes" id="UP000619788">
    <property type="component" value="Unassembled WGS sequence"/>
</dbReference>
<feature type="domain" description="Histidine kinase/HSP90-like ATPase" evidence="2">
    <location>
        <begin position="37"/>
        <end position="148"/>
    </location>
</feature>
<dbReference type="PANTHER" id="PTHR35526">
    <property type="entry name" value="ANTI-SIGMA-F FACTOR RSBW-RELATED"/>
    <property type="match status" value="1"/>
</dbReference>
<dbReference type="AlphaFoldDB" id="A0A8J3WLT6"/>